<comment type="subcellular location">
    <subcellularLocation>
        <location evidence="1">Cell membrane</location>
        <topology evidence="1">Multi-pass membrane protein</topology>
    </subcellularLocation>
</comment>
<keyword evidence="2" id="KW-1003">Cell membrane</keyword>
<sequence>MYTVWPGQFMMTAMRNTLKKINRTVLEMDLGILFLGVLAQIIGAFIAKDKMMYAGSLWLGVLLALAATYHMYRSLDLALDQPEKTAQKMIFRGYILRYVILIFILLVLMKTEVMNPLIFFFSYVICMKVTAFLQPLTHKLCNKMFHETDPIPQAMPEETAGGENAPENPEGAEKNGEVTEQQNK</sequence>
<evidence type="ECO:0000256" key="3">
    <source>
        <dbReference type="ARBA" id="ARBA00022692"/>
    </source>
</evidence>
<keyword evidence="9" id="KW-1185">Reference proteome</keyword>
<feature type="transmembrane region" description="Helical" evidence="7">
    <location>
        <begin position="52"/>
        <end position="72"/>
    </location>
</feature>
<accession>A0A6L5YGU0</accession>
<proteinExistence type="predicted"/>
<feature type="transmembrane region" description="Helical" evidence="7">
    <location>
        <begin position="24"/>
        <end position="46"/>
    </location>
</feature>
<evidence type="ECO:0000256" key="2">
    <source>
        <dbReference type="ARBA" id="ARBA00022475"/>
    </source>
</evidence>
<evidence type="ECO:0000256" key="6">
    <source>
        <dbReference type="SAM" id="MobiDB-lite"/>
    </source>
</evidence>
<feature type="transmembrane region" description="Helical" evidence="7">
    <location>
        <begin position="93"/>
        <end position="111"/>
    </location>
</feature>
<dbReference type="EMBL" id="VUMU01000003">
    <property type="protein sequence ID" value="MST57439.1"/>
    <property type="molecule type" value="Genomic_DNA"/>
</dbReference>
<protein>
    <submittedName>
        <fullName evidence="8">ATP synthase subunit I</fullName>
    </submittedName>
</protein>
<reference evidence="8 9" key="1">
    <citation type="submission" date="2019-08" db="EMBL/GenBank/DDBJ databases">
        <title>In-depth cultivation of the pig gut microbiome towards novel bacterial diversity and tailored functional studies.</title>
        <authorList>
            <person name="Wylensek D."/>
            <person name="Hitch T.C.A."/>
            <person name="Clavel T."/>
        </authorList>
    </citation>
    <scope>NUCLEOTIDE SEQUENCE [LARGE SCALE GENOMIC DNA]</scope>
    <source>
        <strain evidence="8 9">WCA3-601-WT-6H</strain>
    </source>
</reference>
<keyword evidence="5 7" id="KW-0472">Membrane</keyword>
<organism evidence="8 9">
    <name type="scientific">Waltera intestinalis</name>
    <dbReference type="NCBI Taxonomy" id="2606635"/>
    <lineage>
        <taxon>Bacteria</taxon>
        <taxon>Bacillati</taxon>
        <taxon>Bacillota</taxon>
        <taxon>Clostridia</taxon>
        <taxon>Lachnospirales</taxon>
        <taxon>Lachnospiraceae</taxon>
        <taxon>Waltera</taxon>
    </lineage>
</organism>
<feature type="transmembrane region" description="Helical" evidence="7">
    <location>
        <begin position="117"/>
        <end position="136"/>
    </location>
</feature>
<evidence type="ECO:0000256" key="7">
    <source>
        <dbReference type="SAM" id="Phobius"/>
    </source>
</evidence>
<keyword evidence="4 7" id="KW-1133">Transmembrane helix</keyword>
<dbReference type="InterPro" id="IPR005598">
    <property type="entry name" value="ATP_synth_I"/>
</dbReference>
<keyword evidence="3 7" id="KW-0812">Transmembrane</keyword>
<evidence type="ECO:0000256" key="1">
    <source>
        <dbReference type="ARBA" id="ARBA00004651"/>
    </source>
</evidence>
<gene>
    <name evidence="8" type="ORF">FYJ59_04145</name>
</gene>
<feature type="compositionally biased region" description="Basic and acidic residues" evidence="6">
    <location>
        <begin position="171"/>
        <end position="184"/>
    </location>
</feature>
<feature type="region of interest" description="Disordered" evidence="6">
    <location>
        <begin position="151"/>
        <end position="184"/>
    </location>
</feature>
<evidence type="ECO:0000256" key="4">
    <source>
        <dbReference type="ARBA" id="ARBA00022989"/>
    </source>
</evidence>
<evidence type="ECO:0000313" key="8">
    <source>
        <dbReference type="EMBL" id="MST57439.1"/>
    </source>
</evidence>
<name>A0A6L5YGU0_9FIRM</name>
<dbReference type="GO" id="GO:0005886">
    <property type="term" value="C:plasma membrane"/>
    <property type="evidence" value="ECO:0007669"/>
    <property type="project" value="UniProtKB-SubCell"/>
</dbReference>
<comment type="caution">
    <text evidence="8">The sequence shown here is derived from an EMBL/GenBank/DDBJ whole genome shotgun (WGS) entry which is preliminary data.</text>
</comment>
<dbReference type="AlphaFoldDB" id="A0A6L5YGU0"/>
<dbReference type="Proteomes" id="UP000476055">
    <property type="component" value="Unassembled WGS sequence"/>
</dbReference>
<dbReference type="Pfam" id="PF03899">
    <property type="entry name" value="ATP-synt_I"/>
    <property type="match status" value="1"/>
</dbReference>
<evidence type="ECO:0000313" key="9">
    <source>
        <dbReference type="Proteomes" id="UP000476055"/>
    </source>
</evidence>
<evidence type="ECO:0000256" key="5">
    <source>
        <dbReference type="ARBA" id="ARBA00023136"/>
    </source>
</evidence>